<keyword evidence="2" id="KW-0175">Coiled coil</keyword>
<feature type="coiled-coil region" evidence="2">
    <location>
        <begin position="76"/>
        <end position="131"/>
    </location>
</feature>
<dbReference type="SUPFAM" id="SSF54695">
    <property type="entry name" value="POZ domain"/>
    <property type="match status" value="1"/>
</dbReference>
<dbReference type="Proteomes" id="UP000054558">
    <property type="component" value="Unassembled WGS sequence"/>
</dbReference>
<dbReference type="InterPro" id="IPR011333">
    <property type="entry name" value="SKP1/BTB/POZ_sf"/>
</dbReference>
<comment type="pathway">
    <text evidence="1">Protein modification; protein ubiquitination.</text>
</comment>
<keyword evidence="4" id="KW-1185">Reference proteome</keyword>
<organism evidence="3 4">
    <name type="scientific">Klebsormidium nitens</name>
    <name type="common">Green alga</name>
    <name type="synonym">Ulothrix nitens</name>
    <dbReference type="NCBI Taxonomy" id="105231"/>
    <lineage>
        <taxon>Eukaryota</taxon>
        <taxon>Viridiplantae</taxon>
        <taxon>Streptophyta</taxon>
        <taxon>Klebsormidiophyceae</taxon>
        <taxon>Klebsormidiales</taxon>
        <taxon>Klebsormidiaceae</taxon>
        <taxon>Klebsormidium</taxon>
    </lineage>
</organism>
<dbReference type="EMBL" id="DF237160">
    <property type="protein sequence ID" value="GAQ84895.1"/>
    <property type="molecule type" value="Genomic_DNA"/>
</dbReference>
<name>A0A1Y1I1U8_KLENI</name>
<gene>
    <name evidence="3" type="ORF">KFL_002110130</name>
</gene>
<evidence type="ECO:0000313" key="4">
    <source>
        <dbReference type="Proteomes" id="UP000054558"/>
    </source>
</evidence>
<dbReference type="AlphaFoldDB" id="A0A1Y1I1U8"/>
<accession>A0A1Y1I1U8</accession>
<reference evidence="3 4" key="1">
    <citation type="journal article" date="2014" name="Nat. Commun.">
        <title>Klebsormidium flaccidum genome reveals primary factors for plant terrestrial adaptation.</title>
        <authorList>
            <person name="Hori K."/>
            <person name="Maruyama F."/>
            <person name="Fujisawa T."/>
            <person name="Togashi T."/>
            <person name="Yamamoto N."/>
            <person name="Seo M."/>
            <person name="Sato S."/>
            <person name="Yamada T."/>
            <person name="Mori H."/>
            <person name="Tajima N."/>
            <person name="Moriyama T."/>
            <person name="Ikeuchi M."/>
            <person name="Watanabe M."/>
            <person name="Wada H."/>
            <person name="Kobayashi K."/>
            <person name="Saito M."/>
            <person name="Masuda T."/>
            <person name="Sasaki-Sekimoto Y."/>
            <person name="Mashiguchi K."/>
            <person name="Awai K."/>
            <person name="Shimojima M."/>
            <person name="Masuda S."/>
            <person name="Iwai M."/>
            <person name="Nobusawa T."/>
            <person name="Narise T."/>
            <person name="Kondo S."/>
            <person name="Saito H."/>
            <person name="Sato R."/>
            <person name="Murakawa M."/>
            <person name="Ihara Y."/>
            <person name="Oshima-Yamada Y."/>
            <person name="Ohtaka K."/>
            <person name="Satoh M."/>
            <person name="Sonobe K."/>
            <person name="Ishii M."/>
            <person name="Ohtani R."/>
            <person name="Kanamori-Sato M."/>
            <person name="Honoki R."/>
            <person name="Miyazaki D."/>
            <person name="Mochizuki H."/>
            <person name="Umetsu J."/>
            <person name="Higashi K."/>
            <person name="Shibata D."/>
            <person name="Kamiya Y."/>
            <person name="Sato N."/>
            <person name="Nakamura Y."/>
            <person name="Tabata S."/>
            <person name="Ida S."/>
            <person name="Kurokawa K."/>
            <person name="Ohta H."/>
        </authorList>
    </citation>
    <scope>NUCLEOTIDE SEQUENCE [LARGE SCALE GENOMIC DNA]</scope>
    <source>
        <strain evidence="3 4">NIES-2285</strain>
    </source>
</reference>
<evidence type="ECO:0000256" key="2">
    <source>
        <dbReference type="SAM" id="Coils"/>
    </source>
</evidence>
<proteinExistence type="predicted"/>
<dbReference type="Gene3D" id="3.30.710.10">
    <property type="entry name" value="Potassium Channel Kv1.1, Chain A"/>
    <property type="match status" value="1"/>
</dbReference>
<evidence type="ECO:0000256" key="1">
    <source>
        <dbReference type="ARBA" id="ARBA00004906"/>
    </source>
</evidence>
<evidence type="ECO:0000313" key="3">
    <source>
        <dbReference type="EMBL" id="GAQ84895.1"/>
    </source>
</evidence>
<sequence length="278" mass="30654">MEVGMGGNESEEHASAAKAATKREAATAGAEALWIFASALGAAVAVDNARAEKAEAAARDATAAADAATAVALSENDELNVRVAALRVEVSKAQADTTAKRRETVVLERRLEELQKAMEEKENESEVTIAAFQITLRDTRETRARCAKERERFHYVLACNGQTGSVPFSFLESDRDSLLYKMYGGNWDYARDEKGRALVTCHPERWAAVLEHLATGAVPAEWDPLLLAQARYWNLQRLEASISYGWVCWGYDIHELVSEPLARAPHSLVVEVEARYED</sequence>
<protein>
    <submittedName>
        <fullName evidence="3">Uncharacterized protein</fullName>
    </submittedName>
</protein>